<feature type="domain" description="ABC transporter" evidence="5">
    <location>
        <begin position="25"/>
        <end position="253"/>
    </location>
</feature>
<dbReference type="InterPro" id="IPR029439">
    <property type="entry name" value="Wzt_C"/>
</dbReference>
<dbReference type="SUPFAM" id="SSF53335">
    <property type="entry name" value="S-adenosyl-L-methionine-dependent methyltransferases"/>
    <property type="match status" value="1"/>
</dbReference>
<evidence type="ECO:0000256" key="2">
    <source>
        <dbReference type="ARBA" id="ARBA00022448"/>
    </source>
</evidence>
<dbReference type="InterPro" id="IPR013216">
    <property type="entry name" value="Methyltransf_11"/>
</dbReference>
<dbReference type="Gene3D" id="2.70.50.60">
    <property type="entry name" value="abc- transporter (atp binding component) like domain"/>
    <property type="match status" value="1"/>
</dbReference>
<dbReference type="CDD" id="cd03220">
    <property type="entry name" value="ABC_KpsT_Wzt"/>
    <property type="match status" value="1"/>
</dbReference>
<protein>
    <submittedName>
        <fullName evidence="6">Teichoic acids export ATP-binding protein TagH</fullName>
        <ecNumber evidence="6">3.6.3.40</ecNumber>
    </submittedName>
</protein>
<dbReference type="EMBL" id="AP018449">
    <property type="protein sequence ID" value="BBB91634.1"/>
    <property type="molecule type" value="Genomic_DNA"/>
</dbReference>
<dbReference type="GO" id="GO:0008757">
    <property type="term" value="F:S-adenosylmethionine-dependent methyltransferase activity"/>
    <property type="evidence" value="ECO:0007669"/>
    <property type="project" value="InterPro"/>
</dbReference>
<dbReference type="SMART" id="SM00382">
    <property type="entry name" value="AAA"/>
    <property type="match status" value="1"/>
</dbReference>
<gene>
    <name evidence="6" type="primary">tagH</name>
    <name evidence="6" type="ORF">MAMMFC1_02318</name>
</gene>
<dbReference type="GO" id="GO:0016887">
    <property type="term" value="F:ATP hydrolysis activity"/>
    <property type="evidence" value="ECO:0007669"/>
    <property type="project" value="InterPro"/>
</dbReference>
<dbReference type="InterPro" id="IPR027417">
    <property type="entry name" value="P-loop_NTPase"/>
</dbReference>
<name>A0A348AKN6_9FIRM</name>
<dbReference type="GO" id="GO:0016020">
    <property type="term" value="C:membrane"/>
    <property type="evidence" value="ECO:0007669"/>
    <property type="project" value="InterPro"/>
</dbReference>
<dbReference type="AlphaFoldDB" id="A0A348AKN6"/>
<evidence type="ECO:0000256" key="3">
    <source>
        <dbReference type="ARBA" id="ARBA00022741"/>
    </source>
</evidence>
<dbReference type="PANTHER" id="PTHR46743">
    <property type="entry name" value="TEICHOIC ACIDS EXPORT ATP-BINDING PROTEIN TAGH"/>
    <property type="match status" value="1"/>
</dbReference>
<evidence type="ECO:0000313" key="6">
    <source>
        <dbReference type="EMBL" id="BBB91634.1"/>
    </source>
</evidence>
<dbReference type="CDD" id="cd10147">
    <property type="entry name" value="Wzt_C-like"/>
    <property type="match status" value="1"/>
</dbReference>
<evidence type="ECO:0000256" key="1">
    <source>
        <dbReference type="ARBA" id="ARBA00005417"/>
    </source>
</evidence>
<sequence length="746" mass="82524">MNNQQSVLVLDSVGKRYSLYDNPRDRLKDLLFSSLGKSWKSYGREFWALRDVSLQVGRGETLGIIGRNGSGKSTLLQLIAGIIKPTEGQIRVRGKVAALLELGSGFNPEFTGRENIFLNGALLNMSRRQMAARMDDIVSFADIGHFIDQPVKFYSSGMFVRLAFAVATSIDADLLLVDEALAVGDVFFRQKCYRRLEELRRRGMAVILVSHAMTEVQEFCRRTLLLHYSKQEFLGETLEAVNRYYLLAAEGEGAADTADDSLAAAGGEGHEIHQALNTRPMEPAAIAWPENGFLDMSQVSGIITNGEAECTAIAICDEFGRACRLFTQGQTAHIFYEFKALAGLEIPVAGITIRNDKNIIVHGKNTLQYDTPVPANIAQGQRVRFHHELQLCLAAGEYTLEIGFCSMRTADYARRSAMSSVQLGNAVSRSCVVGNAGVFAVSIKTGRKPVELTHHGICDLPGNCRLTALPAAGDGAALVYPETANTQEDLYDIAYRWGWETPALRELVHLCYKTPDFADNARRYYQSAEFQAAIAFLTDLKKAPAPAIHVLDFGCGNGIASYALARAGYTVTGIDSSQGEIAGLLAAAQLQGLDQVQFSLQHSQTEKLAFPDRSFHIVWMREVLHHIHDLSGFLAETARVLKDDGIVCCFREHVIWNEEQRRDFFATHPFYPITKDEGCYYLQDYLQAFAAAGFVMEKVLDPVSSVINTYPGPCQPNAVFDREKAQARSTGNDLFSFFARKPGRWP</sequence>
<dbReference type="OrthoDB" id="9778870at2"/>
<reference evidence="6 7" key="1">
    <citation type="journal article" date="2018" name="Int. J. Syst. Evol. Microbiol.">
        <title>Methylomusa anaerophila gen. nov., sp. nov., an anaerobic methanol-utilizing bacterium isolated from a microbial fuel cell.</title>
        <authorList>
            <person name="Amano N."/>
            <person name="Yamamuro A."/>
            <person name="Miyahara M."/>
            <person name="Kouzuma A."/>
            <person name="Abe T."/>
            <person name="Watanabe K."/>
        </authorList>
    </citation>
    <scope>NUCLEOTIDE SEQUENCE [LARGE SCALE GENOMIC DNA]</scope>
    <source>
        <strain evidence="6 7">MMFC1</strain>
    </source>
</reference>
<dbReference type="Pfam" id="PF00005">
    <property type="entry name" value="ABC_tran"/>
    <property type="match status" value="1"/>
</dbReference>
<dbReference type="InterPro" id="IPR017871">
    <property type="entry name" value="ABC_transporter-like_CS"/>
</dbReference>
<dbReference type="GO" id="GO:0005524">
    <property type="term" value="F:ATP binding"/>
    <property type="evidence" value="ECO:0007669"/>
    <property type="project" value="UniProtKB-KW"/>
</dbReference>
<dbReference type="KEGG" id="mana:MAMMFC1_02318"/>
<evidence type="ECO:0000259" key="5">
    <source>
        <dbReference type="PROSITE" id="PS50893"/>
    </source>
</evidence>
<dbReference type="SUPFAM" id="SSF52540">
    <property type="entry name" value="P-loop containing nucleoside triphosphate hydrolases"/>
    <property type="match status" value="1"/>
</dbReference>
<dbReference type="Proteomes" id="UP000276437">
    <property type="component" value="Chromosome"/>
</dbReference>
<dbReference type="PROSITE" id="PS00211">
    <property type="entry name" value="ABC_TRANSPORTER_1"/>
    <property type="match status" value="1"/>
</dbReference>
<dbReference type="Pfam" id="PF08241">
    <property type="entry name" value="Methyltransf_11"/>
    <property type="match status" value="1"/>
</dbReference>
<dbReference type="InterPro" id="IPR003439">
    <property type="entry name" value="ABC_transporter-like_ATP-bd"/>
</dbReference>
<keyword evidence="3" id="KW-0547">Nucleotide-binding</keyword>
<dbReference type="PANTHER" id="PTHR46743:SF2">
    <property type="entry name" value="TEICHOIC ACIDS EXPORT ATP-BINDING PROTEIN TAGH"/>
    <property type="match status" value="1"/>
</dbReference>
<dbReference type="CDD" id="cd02440">
    <property type="entry name" value="AdoMet_MTases"/>
    <property type="match status" value="1"/>
</dbReference>
<evidence type="ECO:0000256" key="4">
    <source>
        <dbReference type="ARBA" id="ARBA00022840"/>
    </source>
</evidence>
<accession>A0A348AKN6</accession>
<dbReference type="Gene3D" id="3.40.50.300">
    <property type="entry name" value="P-loop containing nucleotide triphosphate hydrolases"/>
    <property type="match status" value="1"/>
</dbReference>
<keyword evidence="7" id="KW-1185">Reference proteome</keyword>
<dbReference type="RefSeq" id="WP_126308627.1">
    <property type="nucleotide sequence ID" value="NZ_AP018449.1"/>
</dbReference>
<dbReference type="InterPro" id="IPR015860">
    <property type="entry name" value="ABC_transpr_TagH-like"/>
</dbReference>
<dbReference type="EC" id="3.6.3.40" evidence="6"/>
<dbReference type="PROSITE" id="PS50893">
    <property type="entry name" value="ABC_TRANSPORTER_2"/>
    <property type="match status" value="1"/>
</dbReference>
<keyword evidence="6" id="KW-0378">Hydrolase</keyword>
<comment type="similarity">
    <text evidence="1">Belongs to the ABC transporter superfamily.</text>
</comment>
<dbReference type="Pfam" id="PF14524">
    <property type="entry name" value="Wzt_C"/>
    <property type="match status" value="1"/>
</dbReference>
<dbReference type="GO" id="GO:0140359">
    <property type="term" value="F:ABC-type transporter activity"/>
    <property type="evidence" value="ECO:0007669"/>
    <property type="project" value="InterPro"/>
</dbReference>
<evidence type="ECO:0000313" key="7">
    <source>
        <dbReference type="Proteomes" id="UP000276437"/>
    </source>
</evidence>
<dbReference type="InterPro" id="IPR029063">
    <property type="entry name" value="SAM-dependent_MTases_sf"/>
</dbReference>
<dbReference type="InterPro" id="IPR050683">
    <property type="entry name" value="Bact_Polysacc_Export_ATP-bd"/>
</dbReference>
<organism evidence="6 7">
    <name type="scientific">Methylomusa anaerophila</name>
    <dbReference type="NCBI Taxonomy" id="1930071"/>
    <lineage>
        <taxon>Bacteria</taxon>
        <taxon>Bacillati</taxon>
        <taxon>Bacillota</taxon>
        <taxon>Negativicutes</taxon>
        <taxon>Selenomonadales</taxon>
        <taxon>Sporomusaceae</taxon>
        <taxon>Methylomusa</taxon>
    </lineage>
</organism>
<keyword evidence="4 6" id="KW-0067">ATP-binding</keyword>
<keyword evidence="2" id="KW-0813">Transport</keyword>
<dbReference type="InterPro" id="IPR003593">
    <property type="entry name" value="AAA+_ATPase"/>
</dbReference>
<dbReference type="Gene3D" id="3.40.50.150">
    <property type="entry name" value="Vaccinia Virus protein VP39"/>
    <property type="match status" value="1"/>
</dbReference>
<proteinExistence type="inferred from homology"/>